<dbReference type="Gene3D" id="3.90.640.10">
    <property type="entry name" value="Actin, Chain A, domain 4"/>
    <property type="match status" value="2"/>
</dbReference>
<accession>W4MB28</accession>
<dbReference type="AlphaFoldDB" id="W4MB28"/>
<dbReference type="HOGENOM" id="CLU_033976_2_0_7"/>
<evidence type="ECO:0000256" key="3">
    <source>
        <dbReference type="ARBA" id="ARBA00022840"/>
    </source>
</evidence>
<name>W4MB28_9BACT</name>
<keyword evidence="3" id="KW-0067">ATP-binding</keyword>
<organism evidence="4 5">
    <name type="scientific">Candidatus Entotheonella gemina</name>
    <dbReference type="NCBI Taxonomy" id="1429439"/>
    <lineage>
        <taxon>Bacteria</taxon>
        <taxon>Pseudomonadati</taxon>
        <taxon>Nitrospinota/Tectimicrobiota group</taxon>
        <taxon>Candidatus Tectimicrobiota</taxon>
        <taxon>Candidatus Entotheonellia</taxon>
        <taxon>Candidatus Entotheonellales</taxon>
        <taxon>Candidatus Entotheonellaceae</taxon>
        <taxon>Candidatus Entotheonella</taxon>
    </lineage>
</organism>
<evidence type="ECO:0000313" key="5">
    <source>
        <dbReference type="Proteomes" id="UP000019140"/>
    </source>
</evidence>
<evidence type="ECO:0000256" key="2">
    <source>
        <dbReference type="ARBA" id="ARBA00022741"/>
    </source>
</evidence>
<dbReference type="Gene3D" id="3.30.420.40">
    <property type="match status" value="3"/>
</dbReference>
<evidence type="ECO:0000256" key="1">
    <source>
        <dbReference type="ARBA" id="ARBA00007381"/>
    </source>
</evidence>
<dbReference type="Proteomes" id="UP000019140">
    <property type="component" value="Unassembled WGS sequence"/>
</dbReference>
<keyword evidence="5" id="KW-1185">Reference proteome</keyword>
<dbReference type="PATRIC" id="fig|1429439.4.peg.2515"/>
<dbReference type="CDD" id="cd10231">
    <property type="entry name" value="ASKHA_NBD_HSP70_YegD-like"/>
    <property type="match status" value="1"/>
</dbReference>
<evidence type="ECO:0000313" key="4">
    <source>
        <dbReference type="EMBL" id="ETX06832.1"/>
    </source>
</evidence>
<dbReference type="PRINTS" id="PR00301">
    <property type="entry name" value="HEATSHOCK70"/>
</dbReference>
<proteinExistence type="inferred from homology"/>
<dbReference type="Pfam" id="PF00012">
    <property type="entry name" value="HSP70"/>
    <property type="match status" value="2"/>
</dbReference>
<dbReference type="GO" id="GO:0140662">
    <property type="term" value="F:ATP-dependent protein folding chaperone"/>
    <property type="evidence" value="ECO:0007669"/>
    <property type="project" value="InterPro"/>
</dbReference>
<gene>
    <name evidence="4" type="ORF">ETSY2_14755</name>
</gene>
<dbReference type="EMBL" id="AZHX01000589">
    <property type="protein sequence ID" value="ETX06832.1"/>
    <property type="molecule type" value="Genomic_DNA"/>
</dbReference>
<comment type="similarity">
    <text evidence="1">Belongs to the heat shock protein 70 family.</text>
</comment>
<reference evidence="4 5" key="1">
    <citation type="journal article" date="2014" name="Nature">
        <title>An environmental bacterial taxon with a large and distinct metabolic repertoire.</title>
        <authorList>
            <person name="Wilson M.C."/>
            <person name="Mori T."/>
            <person name="Ruckert C."/>
            <person name="Uria A.R."/>
            <person name="Helf M.J."/>
            <person name="Takada K."/>
            <person name="Gernert C."/>
            <person name="Steffens U.A."/>
            <person name="Heycke N."/>
            <person name="Schmitt S."/>
            <person name="Rinke C."/>
            <person name="Helfrich E.J."/>
            <person name="Brachmann A.O."/>
            <person name="Gurgui C."/>
            <person name="Wakimoto T."/>
            <person name="Kracht M."/>
            <person name="Crusemann M."/>
            <person name="Hentschel U."/>
            <person name="Abe I."/>
            <person name="Matsunaga S."/>
            <person name="Kalinowski J."/>
            <person name="Takeyama H."/>
            <person name="Piel J."/>
        </authorList>
    </citation>
    <scope>NUCLEOTIDE SEQUENCE [LARGE SCALE GENOMIC DNA]</scope>
    <source>
        <strain evidence="5">TSY2</strain>
    </source>
</reference>
<keyword evidence="2" id="KW-0547">Nucleotide-binding</keyword>
<dbReference type="InterPro" id="IPR042054">
    <property type="entry name" value="YegD-like"/>
</dbReference>
<protein>
    <recommendedName>
        <fullName evidence="6">Molecular chaperone</fullName>
    </recommendedName>
</protein>
<dbReference type="InterPro" id="IPR018181">
    <property type="entry name" value="Heat_shock_70_CS"/>
</dbReference>
<dbReference type="PROSITE" id="PS01036">
    <property type="entry name" value="HSP70_3"/>
    <property type="match status" value="1"/>
</dbReference>
<dbReference type="PANTHER" id="PTHR19375">
    <property type="entry name" value="HEAT SHOCK PROTEIN 70KDA"/>
    <property type="match status" value="1"/>
</dbReference>
<sequence>MRRAVGLDFGTTNSAIAVATADGNAHLATFQAEGQLTTTFRSILYFFHPKDEDADGRQVVAGPEAIPAYREAEPRGRFIQSMKSFLGSRLFEQTQLFNRVYRLEDLIAVIVRELRTAALDQFGDLGSAIVVGRPVQFAGAQGEDDADFALERLQAGIRQGGFEQVTFEFEPVAAAAYYETQLDHDELVLIADFGGGTSDFSLLHLGPSMREEAESANRILGTAGVPIGGNDFDSRFIRHLVAPELGANSEYRSFSGKLLPMPQDLYAELERWDKLSFLKTRQTLSMLQSIRAQSLEPKKIDGLLHVIDEDLGYQLYKSVESTKLALSDRDANTFRFDEPPVAILRDVTRAAFEIWIELYLRQIGDCIDGLLAQCQVAPSDVDSIFMTGGTSFVPAVKQVFEQKFSPDRLRSGGELTSVATGLALCALKRSGHWGT</sequence>
<dbReference type="InterPro" id="IPR043129">
    <property type="entry name" value="ATPase_NBD"/>
</dbReference>
<dbReference type="SUPFAM" id="SSF53067">
    <property type="entry name" value="Actin-like ATPase domain"/>
    <property type="match status" value="2"/>
</dbReference>
<dbReference type="GO" id="GO:0005524">
    <property type="term" value="F:ATP binding"/>
    <property type="evidence" value="ECO:0007669"/>
    <property type="project" value="UniProtKB-KW"/>
</dbReference>
<comment type="caution">
    <text evidence="4">The sequence shown here is derived from an EMBL/GenBank/DDBJ whole genome shotgun (WGS) entry which is preliminary data.</text>
</comment>
<dbReference type="InterPro" id="IPR013126">
    <property type="entry name" value="Hsp_70_fam"/>
</dbReference>
<evidence type="ECO:0008006" key="6">
    <source>
        <dbReference type="Google" id="ProtNLM"/>
    </source>
</evidence>